<dbReference type="Proteomes" id="UP000546162">
    <property type="component" value="Unassembled WGS sequence"/>
</dbReference>
<evidence type="ECO:0000313" key="3">
    <source>
        <dbReference type="Proteomes" id="UP000546162"/>
    </source>
</evidence>
<proteinExistence type="predicted"/>
<keyword evidence="1" id="KW-0812">Transmembrane</keyword>
<accession>A0A7W7M6U9</accession>
<protein>
    <recommendedName>
        <fullName evidence="4">Fimbrial assembly protein PilN</fullName>
    </recommendedName>
</protein>
<sequence>MSTTALMPLDPSVSPQQATRVLGIRANLLPQEITDGRRARRTRTAVIITALLVVGALSGWYWQAASLKKTAEADFEDVTRQVATVQKQQTKYTELNQTKNANTVFSGELAKLMASDLSWQGVLDLVRTTGEDAGAEVTEISGMLAGASGQTGAATSDGAVGQLSVSGTAKDKKAVAKYIEGLLKLEKKGLADPFVSSVSGSDDEKGTSTDKGVTFSLNLSITDKAFCGQWGETDCTSGGN</sequence>
<feature type="transmembrane region" description="Helical" evidence="1">
    <location>
        <begin position="44"/>
        <end position="62"/>
    </location>
</feature>
<evidence type="ECO:0008006" key="4">
    <source>
        <dbReference type="Google" id="ProtNLM"/>
    </source>
</evidence>
<dbReference type="AlphaFoldDB" id="A0A7W7M6U9"/>
<keyword evidence="1" id="KW-1133">Transmembrane helix</keyword>
<gene>
    <name evidence="2" type="ORF">BJY16_002633</name>
</gene>
<evidence type="ECO:0000313" key="2">
    <source>
        <dbReference type="EMBL" id="MBB4739174.1"/>
    </source>
</evidence>
<dbReference type="EMBL" id="JACHNB010000001">
    <property type="protein sequence ID" value="MBB4739174.1"/>
    <property type="molecule type" value="Genomic_DNA"/>
</dbReference>
<reference evidence="2 3" key="1">
    <citation type="submission" date="2020-08" db="EMBL/GenBank/DDBJ databases">
        <title>Sequencing the genomes of 1000 actinobacteria strains.</title>
        <authorList>
            <person name="Klenk H.-P."/>
        </authorList>
    </citation>
    <scope>NUCLEOTIDE SEQUENCE [LARGE SCALE GENOMIC DNA]</scope>
    <source>
        <strain evidence="2 3">DSM 45809</strain>
    </source>
</reference>
<keyword evidence="3" id="KW-1185">Reference proteome</keyword>
<dbReference type="RefSeq" id="WP_185039750.1">
    <property type="nucleotide sequence ID" value="NZ_BAABFG010000005.1"/>
</dbReference>
<evidence type="ECO:0000256" key="1">
    <source>
        <dbReference type="SAM" id="Phobius"/>
    </source>
</evidence>
<name>A0A7W7M6U9_9ACTN</name>
<comment type="caution">
    <text evidence="2">The sequence shown here is derived from an EMBL/GenBank/DDBJ whole genome shotgun (WGS) entry which is preliminary data.</text>
</comment>
<keyword evidence="1" id="KW-0472">Membrane</keyword>
<organism evidence="2 3">
    <name type="scientific">Actinoplanes octamycinicus</name>
    <dbReference type="NCBI Taxonomy" id="135948"/>
    <lineage>
        <taxon>Bacteria</taxon>
        <taxon>Bacillati</taxon>
        <taxon>Actinomycetota</taxon>
        <taxon>Actinomycetes</taxon>
        <taxon>Micromonosporales</taxon>
        <taxon>Micromonosporaceae</taxon>
        <taxon>Actinoplanes</taxon>
    </lineage>
</organism>